<gene>
    <name evidence="2" type="ordered locus">BMAA1684</name>
</gene>
<dbReference type="AlphaFoldDB" id="A0A0H2XFC9"/>
<reference evidence="2 3" key="1">
    <citation type="journal article" date="2004" name="Proc. Natl. Acad. Sci. U.S.A.">
        <title>Structural flexibility in the Burkholderia mallei genome.</title>
        <authorList>
            <person name="Nierman W.C."/>
            <person name="DeShazer D."/>
            <person name="Kim H.S."/>
            <person name="Tettelin H."/>
            <person name="Nelson K.E."/>
            <person name="Feldblyum T."/>
            <person name="Ulrich R.L."/>
            <person name="Ronning C.M."/>
            <person name="Brinkac L.M."/>
            <person name="Daugherty S.C."/>
            <person name="Davidsen T.D."/>
            <person name="Deboy R.T."/>
            <person name="Dimitrov G."/>
            <person name="Dodson R.J."/>
            <person name="Durkin A.S."/>
            <person name="Gwinn M.L."/>
            <person name="Haft D.H."/>
            <person name="Khouri H."/>
            <person name="Kolonay J.F."/>
            <person name="Madupu R."/>
            <person name="Mohammoud Y."/>
            <person name="Nelson W.C."/>
            <person name="Radune D."/>
            <person name="Romero C.M."/>
            <person name="Sarria S."/>
            <person name="Selengut J."/>
            <person name="Shamblin C."/>
            <person name="Sullivan S.A."/>
            <person name="White O."/>
            <person name="Yu Y."/>
            <person name="Zafar N."/>
            <person name="Zhou L."/>
            <person name="Fraser C.M."/>
        </authorList>
    </citation>
    <scope>NUCLEOTIDE SEQUENCE [LARGE SCALE GENOMIC DNA]</scope>
    <source>
        <strain evidence="2 3">ATCC 23344</strain>
    </source>
</reference>
<protein>
    <submittedName>
        <fullName evidence="2">Uncharacterized protein</fullName>
    </submittedName>
</protein>
<accession>A0A0H2XFC9</accession>
<evidence type="ECO:0000256" key="1">
    <source>
        <dbReference type="SAM" id="MobiDB-lite"/>
    </source>
</evidence>
<keyword evidence="3" id="KW-1185">Reference proteome</keyword>
<feature type="region of interest" description="Disordered" evidence="1">
    <location>
        <begin position="53"/>
        <end position="84"/>
    </location>
</feature>
<dbReference type="KEGG" id="bma:BMAA1684"/>
<dbReference type="PATRIC" id="fig|243160.12.peg.5278"/>
<evidence type="ECO:0000313" key="2">
    <source>
        <dbReference type="EMBL" id="AAY59297.1"/>
    </source>
</evidence>
<sequence length="84" mass="9007">MQACAPGSRAVDRREPNLAGSLVAQVAPIDCSHACGRRRSMLLHACPARLRHPARNIEASPATIAADEERDAHGSSAHSDQERK</sequence>
<dbReference type="Proteomes" id="UP000006693">
    <property type="component" value="Chromosome 2"/>
</dbReference>
<name>A0A0H2XFC9_BURMA</name>
<proteinExistence type="predicted"/>
<evidence type="ECO:0000313" key="3">
    <source>
        <dbReference type="Proteomes" id="UP000006693"/>
    </source>
</evidence>
<organism evidence="2 3">
    <name type="scientific">Burkholderia mallei (strain ATCC 23344)</name>
    <dbReference type="NCBI Taxonomy" id="243160"/>
    <lineage>
        <taxon>Bacteria</taxon>
        <taxon>Pseudomonadati</taxon>
        <taxon>Pseudomonadota</taxon>
        <taxon>Betaproteobacteria</taxon>
        <taxon>Burkholderiales</taxon>
        <taxon>Burkholderiaceae</taxon>
        <taxon>Burkholderia</taxon>
        <taxon>pseudomallei group</taxon>
    </lineage>
</organism>
<dbReference type="HOGENOM" id="CLU_2521230_0_0_4"/>
<dbReference type="EMBL" id="CP000011">
    <property type="protein sequence ID" value="AAY59297.1"/>
    <property type="molecule type" value="Genomic_DNA"/>
</dbReference>